<proteinExistence type="predicted"/>
<organism evidence="1">
    <name type="scientific">Streptomyces althioticus</name>
    <dbReference type="NCBI Taxonomy" id="83380"/>
    <lineage>
        <taxon>Bacteria</taxon>
        <taxon>Bacillati</taxon>
        <taxon>Actinomycetota</taxon>
        <taxon>Actinomycetes</taxon>
        <taxon>Kitasatosporales</taxon>
        <taxon>Streptomycetaceae</taxon>
        <taxon>Streptomyces</taxon>
        <taxon>Streptomyces althioticus group</taxon>
    </lineage>
</organism>
<gene>
    <name evidence="1" type="ORF">OIE82_27010</name>
</gene>
<dbReference type="EMBL" id="CP109207">
    <property type="protein sequence ID" value="WUU56594.1"/>
    <property type="molecule type" value="Genomic_DNA"/>
</dbReference>
<name>A0ABZ1YB30_9ACTN</name>
<protein>
    <submittedName>
        <fullName evidence="1">Uncharacterized protein</fullName>
    </submittedName>
</protein>
<dbReference type="RefSeq" id="WP_395759454.1">
    <property type="nucleotide sequence ID" value="NZ_CP109207.1"/>
</dbReference>
<sequence length="73" mass="8292">MTQAPGKVKNLSVMRTEESDRALKTIMETGMDQSTATRWALKFAANVLQAAWLAGHEERGKLPEMRVQYKVKR</sequence>
<accession>A0ABZ1YB30</accession>
<evidence type="ECO:0000313" key="1">
    <source>
        <dbReference type="EMBL" id="WUU56594.1"/>
    </source>
</evidence>
<reference evidence="1" key="1">
    <citation type="submission" date="2022-10" db="EMBL/GenBank/DDBJ databases">
        <title>The complete genomes of actinobacterial strains from the NBC collection.</title>
        <authorList>
            <person name="Joergensen T.S."/>
            <person name="Alvarez Arevalo M."/>
            <person name="Sterndorff E.B."/>
            <person name="Faurdal D."/>
            <person name="Vuksanovic O."/>
            <person name="Mourched A.-S."/>
            <person name="Charusanti P."/>
            <person name="Shaw S."/>
            <person name="Blin K."/>
            <person name="Weber T."/>
        </authorList>
    </citation>
    <scope>NUCLEOTIDE SEQUENCE [LARGE SCALE GENOMIC DNA]</scope>
    <source>
        <strain evidence="1">NBC 01686</strain>
    </source>
</reference>